<evidence type="ECO:0000313" key="1">
    <source>
        <dbReference type="EMBL" id="KAI4378090.1"/>
    </source>
</evidence>
<gene>
    <name evidence="1" type="ORF">MLD38_015624</name>
</gene>
<accession>A0ACB9RGI2</accession>
<name>A0ACB9RGI2_9MYRT</name>
<keyword evidence="2" id="KW-1185">Reference proteome</keyword>
<organism evidence="1 2">
    <name type="scientific">Melastoma candidum</name>
    <dbReference type="NCBI Taxonomy" id="119954"/>
    <lineage>
        <taxon>Eukaryota</taxon>
        <taxon>Viridiplantae</taxon>
        <taxon>Streptophyta</taxon>
        <taxon>Embryophyta</taxon>
        <taxon>Tracheophyta</taxon>
        <taxon>Spermatophyta</taxon>
        <taxon>Magnoliopsida</taxon>
        <taxon>eudicotyledons</taxon>
        <taxon>Gunneridae</taxon>
        <taxon>Pentapetalae</taxon>
        <taxon>rosids</taxon>
        <taxon>malvids</taxon>
        <taxon>Myrtales</taxon>
        <taxon>Melastomataceae</taxon>
        <taxon>Melastomatoideae</taxon>
        <taxon>Melastomateae</taxon>
        <taxon>Melastoma</taxon>
    </lineage>
</organism>
<sequence>MSVAFVDREFLDIMTRKKIVLEPIANESTRKATYKKRKKGLLKKVSELSTLCGINACALIYSPYDPQPEIWPPSHGAVRRVLTKFREMPAMERSKKMLNHEGFLTQRIAKANEQLRKLRKDNREKEMIHVMYQCLTAKDLLLNLNLVDLNDLGWVIDNTVKEIDRRVETLTTNVEPRQMLVARFEGAPVDDHFPMNRQPWYMNHAMPAQPGQDAGPILPDVNADNDGNMVQNFYR</sequence>
<proteinExistence type="predicted"/>
<dbReference type="EMBL" id="CM042883">
    <property type="protein sequence ID" value="KAI4378090.1"/>
    <property type="molecule type" value="Genomic_DNA"/>
</dbReference>
<reference evidence="2" key="1">
    <citation type="journal article" date="2023" name="Front. Plant Sci.">
        <title>Chromosomal-level genome assembly of Melastoma candidum provides insights into trichome evolution.</title>
        <authorList>
            <person name="Zhong Y."/>
            <person name="Wu W."/>
            <person name="Sun C."/>
            <person name="Zou P."/>
            <person name="Liu Y."/>
            <person name="Dai S."/>
            <person name="Zhou R."/>
        </authorList>
    </citation>
    <scope>NUCLEOTIDE SEQUENCE [LARGE SCALE GENOMIC DNA]</scope>
</reference>
<evidence type="ECO:0000313" key="2">
    <source>
        <dbReference type="Proteomes" id="UP001057402"/>
    </source>
</evidence>
<comment type="caution">
    <text evidence="1">The sequence shown here is derived from an EMBL/GenBank/DDBJ whole genome shotgun (WGS) entry which is preliminary data.</text>
</comment>
<dbReference type="Proteomes" id="UP001057402">
    <property type="component" value="Chromosome 4"/>
</dbReference>
<protein>
    <submittedName>
        <fullName evidence="1">Uncharacterized protein</fullName>
    </submittedName>
</protein>